<keyword evidence="3 5" id="KW-0808">Transferase</keyword>
<feature type="binding site" evidence="5">
    <location>
        <position position="148"/>
    </location>
    <ligand>
        <name>S-adenosyl-L-methionine</name>
        <dbReference type="ChEBI" id="CHEBI:59789"/>
    </ligand>
</feature>
<dbReference type="InterPro" id="IPR019410">
    <property type="entry name" value="Methyltransf_16"/>
</dbReference>
<reference evidence="6" key="1">
    <citation type="submission" date="2022-07" db="EMBL/GenBank/DDBJ databases">
        <title>Phylogenomic reconstructions and comparative analyses of Kickxellomycotina fungi.</title>
        <authorList>
            <person name="Reynolds N.K."/>
            <person name="Stajich J.E."/>
            <person name="Barry K."/>
            <person name="Grigoriev I.V."/>
            <person name="Crous P."/>
            <person name="Smith M.E."/>
        </authorList>
    </citation>
    <scope>NUCLEOTIDE SEQUENCE</scope>
    <source>
        <strain evidence="6">NBRC 105413</strain>
    </source>
</reference>
<evidence type="ECO:0000313" key="6">
    <source>
        <dbReference type="EMBL" id="KAJ1645597.1"/>
    </source>
</evidence>
<sequence>MSDCASDTDEGLLNDFFQEPEGYFKPPPEPTSVVFERQPQWVTDGSPANITINLLGSHPLWGHHLWNAAKTFANYLDENKSIVKGKSVLELGAAGALPSLVSACNGATKLVITDYPDHDLIDNIRKNVQVNMASKLEDGSVEVAGFKWGYDIEKIAAMNQKNYDNGSNSSSGSEQVTGFDVLILCDLVFNHSEHTALLKSIDQLMAKPKPGNGNGSSTGGEAYVFFTHHRPWLADKDMDFIERARDELGLEVSKVVEQYTGAMFEDDPGDERVRGTVHGYRLTYPASKS</sequence>
<dbReference type="AlphaFoldDB" id="A0A9W7XLZ5"/>
<protein>
    <recommendedName>
        <fullName evidence="5">Protein N-terminal and lysine N-methyltransferase EFM7</fullName>
        <ecNumber evidence="5">2.1.1.-</ecNumber>
    </recommendedName>
    <alternativeName>
        <fullName evidence="5">Elongation factor methyltransferase 7</fullName>
    </alternativeName>
</protein>
<dbReference type="HAMAP" id="MF_03223">
    <property type="entry name" value="Methyltr_EFM7"/>
    <property type="match status" value="1"/>
</dbReference>
<evidence type="ECO:0000256" key="2">
    <source>
        <dbReference type="ARBA" id="ARBA00022603"/>
    </source>
</evidence>
<dbReference type="GO" id="GO:0032259">
    <property type="term" value="P:methylation"/>
    <property type="evidence" value="ECO:0007669"/>
    <property type="project" value="UniProtKB-KW"/>
</dbReference>
<dbReference type="Proteomes" id="UP001145021">
    <property type="component" value="Unassembled WGS sequence"/>
</dbReference>
<dbReference type="SUPFAM" id="SSF53335">
    <property type="entry name" value="S-adenosyl-L-methionine-dependent methyltransferases"/>
    <property type="match status" value="1"/>
</dbReference>
<dbReference type="Pfam" id="PF10294">
    <property type="entry name" value="Methyltransf_16"/>
    <property type="match status" value="1"/>
</dbReference>
<dbReference type="GO" id="GO:0005737">
    <property type="term" value="C:cytoplasm"/>
    <property type="evidence" value="ECO:0007669"/>
    <property type="project" value="UniProtKB-SubCell"/>
</dbReference>
<keyword evidence="4 5" id="KW-0949">S-adenosyl-L-methionine</keyword>
<comment type="subcellular location">
    <subcellularLocation>
        <location evidence="5">Cytoplasm</location>
    </subcellularLocation>
</comment>
<comment type="caution">
    <text evidence="6">The sequence shown here is derived from an EMBL/GenBank/DDBJ whole genome shotgun (WGS) entry which is preliminary data.</text>
</comment>
<dbReference type="PANTHER" id="PTHR14614:SF10">
    <property type="entry name" value="PROTEIN N-TERMINAL AND LYSINE N-METHYLTRANSFERASE EFM7"/>
    <property type="match status" value="1"/>
</dbReference>
<comment type="function">
    <text evidence="5">S-adenosyl-L-methionine-dependent protein methyltransferase that trimethylates the N-terminal glycine 'Gly-2' of elongation factor 1-alpha, before also catalyzing the mono- and dimethylation of 'Lys-3'.</text>
</comment>
<feature type="binding site" evidence="5">
    <location>
        <position position="66"/>
    </location>
    <ligand>
        <name>S-adenosyl-L-methionine</name>
        <dbReference type="ChEBI" id="CHEBI:59789"/>
    </ligand>
</feature>
<evidence type="ECO:0000256" key="5">
    <source>
        <dbReference type="HAMAP-Rule" id="MF_03223"/>
    </source>
</evidence>
<evidence type="ECO:0000256" key="3">
    <source>
        <dbReference type="ARBA" id="ARBA00022679"/>
    </source>
</evidence>
<dbReference type="GO" id="GO:0016279">
    <property type="term" value="F:protein-lysine N-methyltransferase activity"/>
    <property type="evidence" value="ECO:0007669"/>
    <property type="project" value="UniProtKB-UniRule"/>
</dbReference>
<dbReference type="EC" id="2.1.1.-" evidence="5"/>
<dbReference type="Gene3D" id="3.40.50.150">
    <property type="entry name" value="Vaccinia Virus protein VP39"/>
    <property type="match status" value="1"/>
</dbReference>
<dbReference type="EMBL" id="JANBOH010000098">
    <property type="protein sequence ID" value="KAJ1645597.1"/>
    <property type="molecule type" value="Genomic_DNA"/>
</dbReference>
<evidence type="ECO:0000256" key="1">
    <source>
        <dbReference type="ARBA" id="ARBA00022490"/>
    </source>
</evidence>
<dbReference type="PROSITE" id="PS51560">
    <property type="entry name" value="SAM_MT_NNT1"/>
    <property type="match status" value="1"/>
</dbReference>
<name>A0A9W7XLZ5_9FUNG</name>
<dbReference type="InterPro" id="IPR029063">
    <property type="entry name" value="SAM-dependent_MTases_sf"/>
</dbReference>
<gene>
    <name evidence="5 6" type="primary">EFM7</name>
    <name evidence="6" type="ORF">LPJ64_002841</name>
</gene>
<feature type="binding site" evidence="5">
    <location>
        <position position="114"/>
    </location>
    <ligand>
        <name>S-adenosyl-L-methionine</name>
        <dbReference type="ChEBI" id="CHEBI:59789"/>
    </ligand>
</feature>
<accession>A0A9W7XLZ5</accession>
<dbReference type="InterPro" id="IPR025784">
    <property type="entry name" value="EFM7"/>
</dbReference>
<evidence type="ECO:0000313" key="7">
    <source>
        <dbReference type="Proteomes" id="UP001145021"/>
    </source>
</evidence>
<comment type="similarity">
    <text evidence="5">Belongs to the class I-like SAM-binding methyltransferase superfamily. EFM7 family.</text>
</comment>
<organism evidence="6 7">
    <name type="scientific">Coemansia asiatica</name>
    <dbReference type="NCBI Taxonomy" id="1052880"/>
    <lineage>
        <taxon>Eukaryota</taxon>
        <taxon>Fungi</taxon>
        <taxon>Fungi incertae sedis</taxon>
        <taxon>Zoopagomycota</taxon>
        <taxon>Kickxellomycotina</taxon>
        <taxon>Kickxellomycetes</taxon>
        <taxon>Kickxellales</taxon>
        <taxon>Kickxellaceae</taxon>
        <taxon>Coemansia</taxon>
    </lineage>
</organism>
<dbReference type="PANTHER" id="PTHR14614">
    <property type="entry name" value="HEPATOCELLULAR CARCINOMA-ASSOCIATED ANTIGEN"/>
    <property type="match status" value="1"/>
</dbReference>
<keyword evidence="1 5" id="KW-0963">Cytoplasm</keyword>
<comment type="caution">
    <text evidence="5">Lacks conserved residue(s) required for the propagation of feature annotation.</text>
</comment>
<evidence type="ECO:0000256" key="4">
    <source>
        <dbReference type="ARBA" id="ARBA00022691"/>
    </source>
</evidence>
<keyword evidence="2 5" id="KW-0489">Methyltransferase</keyword>
<keyword evidence="7" id="KW-1185">Reference proteome</keyword>
<dbReference type="GO" id="GO:0071885">
    <property type="term" value="F:N-terminal protein N-methyltransferase activity"/>
    <property type="evidence" value="ECO:0007669"/>
    <property type="project" value="UniProtKB-UniRule"/>
</dbReference>
<feature type="binding site" evidence="5">
    <location>
        <begin position="92"/>
        <end position="94"/>
    </location>
    <ligand>
        <name>S-adenosyl-L-methionine</name>
        <dbReference type="ChEBI" id="CHEBI:59789"/>
    </ligand>
</feature>
<proteinExistence type="inferred from homology"/>